<evidence type="ECO:0000256" key="15">
    <source>
        <dbReference type="ARBA" id="ARBA00043176"/>
    </source>
</evidence>
<evidence type="ECO:0000256" key="10">
    <source>
        <dbReference type="ARBA" id="ARBA00022777"/>
    </source>
</evidence>
<dbReference type="GO" id="GO:0008902">
    <property type="term" value="F:hydroxymethylpyrimidine kinase activity"/>
    <property type="evidence" value="ECO:0007669"/>
    <property type="project" value="UniProtKB-EC"/>
</dbReference>
<dbReference type="InterPro" id="IPR004399">
    <property type="entry name" value="HMP/HMP-P_kinase_dom"/>
</dbReference>
<dbReference type="EC" id="2.7.1.49" evidence="5"/>
<comment type="caution">
    <text evidence="17">The sequence shown here is derived from an EMBL/GenBank/DDBJ whole genome shotgun (WGS) entry which is preliminary data.</text>
</comment>
<dbReference type="NCBIfam" id="TIGR00097">
    <property type="entry name" value="HMP-P_kinase"/>
    <property type="match status" value="1"/>
</dbReference>
<dbReference type="EC" id="2.7.4.7" evidence="6"/>
<dbReference type="InterPro" id="IPR013749">
    <property type="entry name" value="PM/HMP-P_kinase-1"/>
</dbReference>
<evidence type="ECO:0000256" key="5">
    <source>
        <dbReference type="ARBA" id="ARBA00012135"/>
    </source>
</evidence>
<name>A0A263BVD6_9BACI</name>
<dbReference type="Proteomes" id="UP000217083">
    <property type="component" value="Unassembled WGS sequence"/>
</dbReference>
<organism evidence="17 18">
    <name type="scientific">Lottiidibacillus patelloidae</name>
    <dbReference type="NCBI Taxonomy" id="2670334"/>
    <lineage>
        <taxon>Bacteria</taxon>
        <taxon>Bacillati</taxon>
        <taxon>Bacillota</taxon>
        <taxon>Bacilli</taxon>
        <taxon>Bacillales</taxon>
        <taxon>Bacillaceae</taxon>
        <taxon>Lottiidibacillus</taxon>
    </lineage>
</organism>
<dbReference type="GO" id="GO:0005524">
    <property type="term" value="F:ATP binding"/>
    <property type="evidence" value="ECO:0007669"/>
    <property type="project" value="UniProtKB-KW"/>
</dbReference>
<evidence type="ECO:0000256" key="7">
    <source>
        <dbReference type="ARBA" id="ARBA00019161"/>
    </source>
</evidence>
<dbReference type="CDD" id="cd01169">
    <property type="entry name" value="HMPP_kinase"/>
    <property type="match status" value="1"/>
</dbReference>
<comment type="catalytic activity">
    <reaction evidence="2">
        <text>4-amino-2-methyl-5-(phosphooxymethyl)pyrimidine + ATP = 4-amino-2-methyl-5-(diphosphooxymethyl)pyrimidine + ADP</text>
        <dbReference type="Rhea" id="RHEA:19893"/>
        <dbReference type="ChEBI" id="CHEBI:30616"/>
        <dbReference type="ChEBI" id="CHEBI:57841"/>
        <dbReference type="ChEBI" id="CHEBI:58354"/>
        <dbReference type="ChEBI" id="CHEBI:456216"/>
        <dbReference type="EC" id="2.7.4.7"/>
    </reaction>
</comment>
<dbReference type="AlphaFoldDB" id="A0A263BVD6"/>
<comment type="pathway">
    <text evidence="3">Cofactor biosynthesis; thiamine diphosphate biosynthesis; 4-amino-2-methyl-5-diphosphomethylpyrimidine from 5-amino-1-(5-phospho-D-ribosyl)imidazole: step 3/3.</text>
</comment>
<dbReference type="EMBL" id="NPIA01000002">
    <property type="protein sequence ID" value="OZM57670.1"/>
    <property type="molecule type" value="Genomic_DNA"/>
</dbReference>
<evidence type="ECO:0000313" key="18">
    <source>
        <dbReference type="Proteomes" id="UP000217083"/>
    </source>
</evidence>
<evidence type="ECO:0000256" key="6">
    <source>
        <dbReference type="ARBA" id="ARBA00012963"/>
    </source>
</evidence>
<dbReference type="FunFam" id="3.40.1190.20:FF:000003">
    <property type="entry name" value="Phosphomethylpyrimidine kinase ThiD"/>
    <property type="match status" value="1"/>
</dbReference>
<evidence type="ECO:0000256" key="14">
    <source>
        <dbReference type="ARBA" id="ARBA00042102"/>
    </source>
</evidence>
<evidence type="ECO:0000256" key="1">
    <source>
        <dbReference type="ARBA" id="ARBA00000151"/>
    </source>
</evidence>
<keyword evidence="10 17" id="KW-0418">Kinase</keyword>
<dbReference type="PANTHER" id="PTHR20858">
    <property type="entry name" value="PHOSPHOMETHYLPYRIMIDINE KINASE"/>
    <property type="match status" value="1"/>
</dbReference>
<keyword evidence="12" id="KW-0784">Thiamine biosynthesis</keyword>
<evidence type="ECO:0000256" key="12">
    <source>
        <dbReference type="ARBA" id="ARBA00022977"/>
    </source>
</evidence>
<evidence type="ECO:0000256" key="2">
    <source>
        <dbReference type="ARBA" id="ARBA00000565"/>
    </source>
</evidence>
<evidence type="ECO:0000256" key="13">
    <source>
        <dbReference type="ARBA" id="ARBA00037917"/>
    </source>
</evidence>
<sequence length="267" mass="28329">MKAKALTIAGSDSGGGAGIQADIKTFQERDVFGMSAITAITAQNTLGVHGVYPQTLEAIEKQIDVVLSDIGADSVKTGMLFSKEIIELVSRLLKDYKVENIVVDPVMIAKGGAKLLQDEAIEALKKHLLPQATVITPNLPEACAILGWSDINSTEAMEEAALELYKLGAKNVVVKGGHLNHEQSIDILFDGKTYSYYTNNRINTKHTHGTGCTFAAAITAELAKGNSVSEAVSTAKSFITSAISEGLAIGKGIGPTNHGAYRKELTR</sequence>
<dbReference type="RefSeq" id="WP_094922580.1">
    <property type="nucleotide sequence ID" value="NZ_NPIA01000002.1"/>
</dbReference>
<keyword evidence="9" id="KW-0547">Nucleotide-binding</keyword>
<accession>A0A263BVD6</accession>
<dbReference type="Pfam" id="PF08543">
    <property type="entry name" value="Phos_pyr_kin"/>
    <property type="match status" value="1"/>
</dbReference>
<dbReference type="PANTHER" id="PTHR20858:SF17">
    <property type="entry name" value="HYDROXYMETHYLPYRIMIDINE_PHOSPHOMETHYLPYRIMIDINE KINASE THI20-RELATED"/>
    <property type="match status" value="1"/>
</dbReference>
<keyword evidence="18" id="KW-1185">Reference proteome</keyword>
<comment type="similarity">
    <text evidence="4">Belongs to the ThiD family.</text>
</comment>
<feature type="domain" description="Pyridoxamine kinase/Phosphomethylpyrimidine kinase" evidence="16">
    <location>
        <begin position="12"/>
        <end position="257"/>
    </location>
</feature>
<evidence type="ECO:0000313" key="17">
    <source>
        <dbReference type="EMBL" id="OZM57670.1"/>
    </source>
</evidence>
<comment type="catalytic activity">
    <reaction evidence="1">
        <text>4-amino-5-hydroxymethyl-2-methylpyrimidine + ATP = 4-amino-2-methyl-5-(phosphooxymethyl)pyrimidine + ADP + H(+)</text>
        <dbReference type="Rhea" id="RHEA:23096"/>
        <dbReference type="ChEBI" id="CHEBI:15378"/>
        <dbReference type="ChEBI" id="CHEBI:16892"/>
        <dbReference type="ChEBI" id="CHEBI:30616"/>
        <dbReference type="ChEBI" id="CHEBI:58354"/>
        <dbReference type="ChEBI" id="CHEBI:456216"/>
        <dbReference type="EC" id="2.7.1.49"/>
    </reaction>
</comment>
<evidence type="ECO:0000256" key="4">
    <source>
        <dbReference type="ARBA" id="ARBA00009879"/>
    </source>
</evidence>
<evidence type="ECO:0000256" key="11">
    <source>
        <dbReference type="ARBA" id="ARBA00022840"/>
    </source>
</evidence>
<dbReference type="GO" id="GO:0008972">
    <property type="term" value="F:phosphomethylpyrimidine kinase activity"/>
    <property type="evidence" value="ECO:0007669"/>
    <property type="project" value="UniProtKB-EC"/>
</dbReference>
<keyword evidence="11" id="KW-0067">ATP-binding</keyword>
<dbReference type="GO" id="GO:0009228">
    <property type="term" value="P:thiamine biosynthetic process"/>
    <property type="evidence" value="ECO:0007669"/>
    <property type="project" value="UniProtKB-KW"/>
</dbReference>
<evidence type="ECO:0000259" key="16">
    <source>
        <dbReference type="Pfam" id="PF08543"/>
    </source>
</evidence>
<dbReference type="GO" id="GO:0005829">
    <property type="term" value="C:cytosol"/>
    <property type="evidence" value="ECO:0007669"/>
    <property type="project" value="TreeGrafter"/>
</dbReference>
<reference evidence="18" key="1">
    <citation type="submission" date="2017-08" db="EMBL/GenBank/DDBJ databases">
        <authorList>
            <person name="Huang Z."/>
        </authorList>
    </citation>
    <scope>NUCLEOTIDE SEQUENCE [LARGE SCALE GENOMIC DNA]</scope>
    <source>
        <strain evidence="18">SA5d-4</strain>
    </source>
</reference>
<proteinExistence type="inferred from homology"/>
<evidence type="ECO:0000256" key="3">
    <source>
        <dbReference type="ARBA" id="ARBA00004769"/>
    </source>
</evidence>
<keyword evidence="8" id="KW-0808">Transferase</keyword>
<evidence type="ECO:0000256" key="9">
    <source>
        <dbReference type="ARBA" id="ARBA00022741"/>
    </source>
</evidence>
<gene>
    <name evidence="17" type="primary">thiD</name>
    <name evidence="17" type="ORF">CIB95_04685</name>
</gene>
<dbReference type="SUPFAM" id="SSF53613">
    <property type="entry name" value="Ribokinase-like"/>
    <property type="match status" value="1"/>
</dbReference>
<evidence type="ECO:0000256" key="8">
    <source>
        <dbReference type="ARBA" id="ARBA00022679"/>
    </source>
</evidence>
<reference evidence="17 18" key="2">
    <citation type="submission" date="2017-09" db="EMBL/GenBank/DDBJ databases">
        <title>Bacillus patelloidae sp. nov., isolated from the intestinal tract of a marine limpet.</title>
        <authorList>
            <person name="Liu R."/>
            <person name="Dong C."/>
            <person name="Shao Z."/>
        </authorList>
    </citation>
    <scope>NUCLEOTIDE SEQUENCE [LARGE SCALE GENOMIC DNA]</scope>
    <source>
        <strain evidence="17 18">SA5d-4</strain>
    </source>
</reference>
<dbReference type="Gene3D" id="3.40.1190.20">
    <property type="match status" value="1"/>
</dbReference>
<comment type="pathway">
    <text evidence="13">Cofactor biosynthesis; thiamine diphosphate biosynthesis; 4-amino-2-methyl-5-diphosphomethylpyrimidine from 5-amino-1-(5-phospho-D-ribosyl)imidazole: step 2/3.</text>
</comment>
<dbReference type="InterPro" id="IPR029056">
    <property type="entry name" value="Ribokinase-like"/>
</dbReference>
<protein>
    <recommendedName>
        <fullName evidence="7">Hydroxymethylpyrimidine/phosphomethylpyrimidine kinase</fullName>
        <ecNumber evidence="5">2.7.1.49</ecNumber>
        <ecNumber evidence="6">2.7.4.7</ecNumber>
    </recommendedName>
    <alternativeName>
        <fullName evidence="14">Hydroxymethylpyrimidine kinase</fullName>
    </alternativeName>
    <alternativeName>
        <fullName evidence="15">Hydroxymethylpyrimidine phosphate kinase</fullName>
    </alternativeName>
</protein>